<organism evidence="1 2">
    <name type="scientific">Xanthomonas oryzae pv. oryzicola (strain BLS256)</name>
    <dbReference type="NCBI Taxonomy" id="383407"/>
    <lineage>
        <taxon>Bacteria</taxon>
        <taxon>Pseudomonadati</taxon>
        <taxon>Pseudomonadota</taxon>
        <taxon>Gammaproteobacteria</taxon>
        <taxon>Lysobacterales</taxon>
        <taxon>Lysobacteraceae</taxon>
        <taxon>Xanthomonas</taxon>
    </lineage>
</organism>
<dbReference type="Proteomes" id="UP000008851">
    <property type="component" value="Chromosome"/>
</dbReference>
<accession>G7TBY0</accession>
<name>G7TBY0_XANOB</name>
<evidence type="ECO:0000313" key="1">
    <source>
        <dbReference type="EMBL" id="AEQ97389.1"/>
    </source>
</evidence>
<dbReference type="KEGG" id="xor:XOC_3295"/>
<gene>
    <name evidence="1" type="ORF">XOC_3295</name>
</gene>
<reference evidence="1 2" key="1">
    <citation type="journal article" date="2011" name="J. Bacteriol.">
        <title>Two new complete genome sequences offer insight into host and tissue specificity of plant pathogenic Xanthomonas spp.</title>
        <authorList>
            <person name="Bogdanove A.J."/>
            <person name="Koebnik R."/>
            <person name="Lu H."/>
            <person name="Furutani A."/>
            <person name="Angiuoli S.V."/>
            <person name="Patil P.B."/>
            <person name="Van Sluys M.A."/>
            <person name="Ryan R.P."/>
            <person name="Meyer D.F."/>
            <person name="Han S.W."/>
            <person name="Aparna G."/>
            <person name="Rajaram M."/>
            <person name="Delcher A.L."/>
            <person name="Phillippy A.M."/>
            <person name="Puiu D."/>
            <person name="Schatz M.C."/>
            <person name="Shumway M."/>
            <person name="Sommer D.D."/>
            <person name="Trapnell C."/>
            <person name="Benahmed F."/>
            <person name="Dimitrov G."/>
            <person name="Madupu R."/>
            <person name="Radune D."/>
            <person name="Sullivan S."/>
            <person name="Jha G."/>
            <person name="Ishihara H."/>
            <person name="Lee S.W."/>
            <person name="Pandey A."/>
            <person name="Sharma V."/>
            <person name="Sriariyanun M."/>
            <person name="Szurek B."/>
            <person name="Vera-Cruz C.M."/>
            <person name="Dorman K.S."/>
            <person name="Ronald P.C."/>
            <person name="Verdier V."/>
            <person name="Dow J.M."/>
            <person name="Sonti R.V."/>
            <person name="Tsuge S."/>
            <person name="Brendel V.P."/>
            <person name="Rabinowicz P.D."/>
            <person name="Leach J.E."/>
            <person name="White F.F."/>
            <person name="Salzberg S.L."/>
        </authorList>
    </citation>
    <scope>NUCLEOTIDE SEQUENCE [LARGE SCALE GENOMIC DNA]</scope>
    <source>
        <strain evidence="1 2">BLS256</strain>
    </source>
</reference>
<dbReference type="AlphaFoldDB" id="G7TBY0"/>
<proteinExistence type="predicted"/>
<dbReference type="HOGENOM" id="CLU_2866749_0_0_6"/>
<sequence>MKTEPEVQVSGPIAKVRHVDVPDLALLLGMQVEERCRIGIRGLCIAVAFERLPALPLAHLRMPL</sequence>
<dbReference type="EMBL" id="CP003057">
    <property type="protein sequence ID" value="AEQ97389.1"/>
    <property type="molecule type" value="Genomic_DNA"/>
</dbReference>
<protein>
    <submittedName>
        <fullName evidence="1">Uncharacterized protein</fullName>
    </submittedName>
</protein>
<evidence type="ECO:0000313" key="2">
    <source>
        <dbReference type="Proteomes" id="UP000008851"/>
    </source>
</evidence>